<dbReference type="SUPFAM" id="SSF46785">
    <property type="entry name" value="Winged helix' DNA-binding domain"/>
    <property type="match status" value="1"/>
</dbReference>
<gene>
    <name evidence="6" type="ORF">FHX46_004412</name>
</gene>
<keyword evidence="2" id="KW-0238">DNA-binding</keyword>
<evidence type="ECO:0000259" key="4">
    <source>
        <dbReference type="PROSITE" id="PS51077"/>
    </source>
</evidence>
<dbReference type="InterPro" id="IPR036388">
    <property type="entry name" value="WH-like_DNA-bd_sf"/>
</dbReference>
<dbReference type="SMART" id="SM00346">
    <property type="entry name" value="HTH_ICLR"/>
    <property type="match status" value="1"/>
</dbReference>
<dbReference type="Gene3D" id="3.30.450.40">
    <property type="match status" value="1"/>
</dbReference>
<accession>A0ABX0SY77</accession>
<dbReference type="SUPFAM" id="SSF55781">
    <property type="entry name" value="GAF domain-like"/>
    <property type="match status" value="1"/>
</dbReference>
<dbReference type="RefSeq" id="WP_167118323.1">
    <property type="nucleotide sequence ID" value="NZ_JAANOU010000001.1"/>
</dbReference>
<dbReference type="Gene3D" id="1.10.10.10">
    <property type="entry name" value="Winged helix-like DNA-binding domain superfamily/Winged helix DNA-binding domain"/>
    <property type="match status" value="1"/>
</dbReference>
<evidence type="ECO:0000313" key="7">
    <source>
        <dbReference type="Proteomes" id="UP000754495"/>
    </source>
</evidence>
<dbReference type="PANTHER" id="PTHR30136">
    <property type="entry name" value="HELIX-TURN-HELIX TRANSCRIPTIONAL REGULATOR, ICLR FAMILY"/>
    <property type="match status" value="1"/>
</dbReference>
<feature type="domain" description="HTH iclR-type" evidence="4">
    <location>
        <begin position="15"/>
        <end position="76"/>
    </location>
</feature>
<protein>
    <submittedName>
        <fullName evidence="6">IclR family acetate operon transcriptional repressor</fullName>
    </submittedName>
</protein>
<comment type="caution">
    <text evidence="6">The sequence shown here is derived from an EMBL/GenBank/DDBJ whole genome shotgun (WGS) entry which is preliminary data.</text>
</comment>
<keyword evidence="3" id="KW-0804">Transcription</keyword>
<dbReference type="Pfam" id="PF01614">
    <property type="entry name" value="IclR_C"/>
    <property type="match status" value="1"/>
</dbReference>
<evidence type="ECO:0000259" key="5">
    <source>
        <dbReference type="PROSITE" id="PS51078"/>
    </source>
</evidence>
<keyword evidence="7" id="KW-1185">Reference proteome</keyword>
<dbReference type="InterPro" id="IPR029016">
    <property type="entry name" value="GAF-like_dom_sf"/>
</dbReference>
<evidence type="ECO:0000313" key="6">
    <source>
        <dbReference type="EMBL" id="NIH81882.1"/>
    </source>
</evidence>
<dbReference type="Proteomes" id="UP000754495">
    <property type="component" value="Unassembled WGS sequence"/>
</dbReference>
<dbReference type="EMBL" id="JAANOU010000001">
    <property type="protein sequence ID" value="NIH81882.1"/>
    <property type="molecule type" value="Genomic_DNA"/>
</dbReference>
<proteinExistence type="predicted"/>
<dbReference type="PANTHER" id="PTHR30136:SF24">
    <property type="entry name" value="HTH-TYPE TRANSCRIPTIONAL REPRESSOR ALLR"/>
    <property type="match status" value="1"/>
</dbReference>
<dbReference type="PROSITE" id="PS51077">
    <property type="entry name" value="HTH_ICLR"/>
    <property type="match status" value="1"/>
</dbReference>
<dbReference type="PROSITE" id="PS51078">
    <property type="entry name" value="ICLR_ED"/>
    <property type="match status" value="1"/>
</dbReference>
<dbReference type="InterPro" id="IPR036390">
    <property type="entry name" value="WH_DNA-bd_sf"/>
</dbReference>
<reference evidence="6 7" key="1">
    <citation type="submission" date="2020-03" db="EMBL/GenBank/DDBJ databases">
        <title>Sequencing the genomes of 1000 actinobacteria strains.</title>
        <authorList>
            <person name="Klenk H.-P."/>
        </authorList>
    </citation>
    <scope>NUCLEOTIDE SEQUENCE [LARGE SCALE GENOMIC DNA]</scope>
    <source>
        <strain evidence="6 7">DSM 45668</strain>
    </source>
</reference>
<dbReference type="Pfam" id="PF09339">
    <property type="entry name" value="HTH_IclR"/>
    <property type="match status" value="1"/>
</dbReference>
<name>A0ABX0SY77_9PSEU</name>
<dbReference type="InterPro" id="IPR050707">
    <property type="entry name" value="HTH_MetabolicPath_Reg"/>
</dbReference>
<organism evidence="6 7">
    <name type="scientific">Amycolatopsis viridis</name>
    <dbReference type="NCBI Taxonomy" id="185678"/>
    <lineage>
        <taxon>Bacteria</taxon>
        <taxon>Bacillati</taxon>
        <taxon>Actinomycetota</taxon>
        <taxon>Actinomycetes</taxon>
        <taxon>Pseudonocardiales</taxon>
        <taxon>Pseudonocardiaceae</taxon>
        <taxon>Amycolatopsis</taxon>
    </lineage>
</organism>
<dbReference type="InterPro" id="IPR005471">
    <property type="entry name" value="Tscrpt_reg_IclR_N"/>
</dbReference>
<evidence type="ECO:0000256" key="1">
    <source>
        <dbReference type="ARBA" id="ARBA00023015"/>
    </source>
</evidence>
<evidence type="ECO:0000256" key="3">
    <source>
        <dbReference type="ARBA" id="ARBA00023163"/>
    </source>
</evidence>
<keyword evidence="1" id="KW-0805">Transcription regulation</keyword>
<sequence>MAEEKVGRDGGVGGVQSLRRAFELLERLADTGGEASLSELAASSGLPMPTIHRLIRTLVQLGYVRQNTNRRYALGARLIRLGENASMQFGAWARPLLAELVEVTGETANLAVLERDEVVYVSQVPSKHSMRMFTEVGRRVLPHGTGVGKAILSQLPTEEVRALLSRTGMPAYTDHTFTDPDALLAHLAQVAAQGYAVDESEQELGVRCVAVPLTGTPAPAAVSVSGPSGRLTLDAVSRIAPLVQATAATLSTYLEESA</sequence>
<feature type="domain" description="IclR-ED" evidence="5">
    <location>
        <begin position="77"/>
        <end position="256"/>
    </location>
</feature>
<dbReference type="InterPro" id="IPR014757">
    <property type="entry name" value="Tscrpt_reg_IclR_C"/>
</dbReference>
<evidence type="ECO:0000256" key="2">
    <source>
        <dbReference type="ARBA" id="ARBA00023125"/>
    </source>
</evidence>